<dbReference type="InterPro" id="IPR045090">
    <property type="entry name" value="Pept_M3A_M3B"/>
</dbReference>
<dbReference type="Pfam" id="PF01432">
    <property type="entry name" value="Peptidase_M3"/>
    <property type="match status" value="2"/>
</dbReference>
<evidence type="ECO:0000256" key="7">
    <source>
        <dbReference type="SAM" id="Phobius"/>
    </source>
</evidence>
<name>A0AAV0D9P2_9ASTE</name>
<evidence type="ECO:0000256" key="2">
    <source>
        <dbReference type="ARBA" id="ARBA00022723"/>
    </source>
</evidence>
<keyword evidence="7" id="KW-0472">Membrane</keyword>
<comment type="similarity">
    <text evidence="6">Belongs to the peptidase M3 family.</text>
</comment>
<keyword evidence="7" id="KW-1133">Transmembrane helix</keyword>
<evidence type="ECO:0000259" key="8">
    <source>
        <dbReference type="Pfam" id="PF01432"/>
    </source>
</evidence>
<keyword evidence="1 6" id="KW-0645">Protease</keyword>
<keyword evidence="3 6" id="KW-0378">Hydrolase</keyword>
<dbReference type="InterPro" id="IPR001567">
    <property type="entry name" value="Pept_M3A_M3B_dom"/>
</dbReference>
<gene>
    <name evidence="9" type="ORF">CEPIT_LOCUS12927</name>
</gene>
<organism evidence="9 10">
    <name type="scientific">Cuscuta epithymum</name>
    <dbReference type="NCBI Taxonomy" id="186058"/>
    <lineage>
        <taxon>Eukaryota</taxon>
        <taxon>Viridiplantae</taxon>
        <taxon>Streptophyta</taxon>
        <taxon>Embryophyta</taxon>
        <taxon>Tracheophyta</taxon>
        <taxon>Spermatophyta</taxon>
        <taxon>Magnoliopsida</taxon>
        <taxon>eudicotyledons</taxon>
        <taxon>Gunneridae</taxon>
        <taxon>Pentapetalae</taxon>
        <taxon>asterids</taxon>
        <taxon>lamiids</taxon>
        <taxon>Solanales</taxon>
        <taxon>Convolvulaceae</taxon>
        <taxon>Cuscuteae</taxon>
        <taxon>Cuscuta</taxon>
        <taxon>Cuscuta subgen. Cuscuta</taxon>
    </lineage>
</organism>
<proteinExistence type="inferred from homology"/>
<dbReference type="EMBL" id="CAMAPF010000082">
    <property type="protein sequence ID" value="CAH9094583.1"/>
    <property type="molecule type" value="Genomic_DNA"/>
</dbReference>
<keyword evidence="2 6" id="KW-0479">Metal-binding</keyword>
<accession>A0AAV0D9P2</accession>
<feature type="domain" description="Peptidase M3A/M3B catalytic" evidence="8">
    <location>
        <begin position="102"/>
        <end position="319"/>
    </location>
</feature>
<keyword evidence="5 6" id="KW-0482">Metalloprotease</keyword>
<dbReference type="AlphaFoldDB" id="A0AAV0D9P2"/>
<dbReference type="PANTHER" id="PTHR11804:SF83">
    <property type="entry name" value="LD37516P"/>
    <property type="match status" value="1"/>
</dbReference>
<dbReference type="SUPFAM" id="SSF55486">
    <property type="entry name" value="Metalloproteases ('zincins'), catalytic domain"/>
    <property type="match status" value="1"/>
</dbReference>
<comment type="caution">
    <text evidence="9">The sequence shown here is derived from an EMBL/GenBank/DDBJ whole genome shotgun (WGS) entry which is preliminary data.</text>
</comment>
<evidence type="ECO:0000256" key="4">
    <source>
        <dbReference type="ARBA" id="ARBA00022833"/>
    </source>
</evidence>
<dbReference type="GO" id="GO:0046872">
    <property type="term" value="F:metal ion binding"/>
    <property type="evidence" value="ECO:0007669"/>
    <property type="project" value="UniProtKB-UniRule"/>
</dbReference>
<dbReference type="Gene3D" id="1.10.1370.40">
    <property type="match status" value="3"/>
</dbReference>
<feature type="transmembrane region" description="Helical" evidence="7">
    <location>
        <begin position="345"/>
        <end position="367"/>
    </location>
</feature>
<evidence type="ECO:0000256" key="5">
    <source>
        <dbReference type="ARBA" id="ARBA00023049"/>
    </source>
</evidence>
<protein>
    <recommendedName>
        <fullName evidence="8">Peptidase M3A/M3B catalytic domain-containing protein</fullName>
    </recommendedName>
</protein>
<evidence type="ECO:0000313" key="9">
    <source>
        <dbReference type="EMBL" id="CAH9094583.1"/>
    </source>
</evidence>
<keyword evidence="7" id="KW-0812">Transmembrane</keyword>
<evidence type="ECO:0000256" key="6">
    <source>
        <dbReference type="RuleBase" id="RU003435"/>
    </source>
</evidence>
<feature type="domain" description="Peptidase M3A/M3B catalytic" evidence="8">
    <location>
        <begin position="5"/>
        <end position="98"/>
    </location>
</feature>
<keyword evidence="4 6" id="KW-0862">Zinc</keyword>
<keyword evidence="10" id="KW-1185">Reference proteome</keyword>
<dbReference type="GO" id="GO:0006518">
    <property type="term" value="P:peptide metabolic process"/>
    <property type="evidence" value="ECO:0007669"/>
    <property type="project" value="TreeGrafter"/>
</dbReference>
<evidence type="ECO:0000256" key="3">
    <source>
        <dbReference type="ARBA" id="ARBA00022801"/>
    </source>
</evidence>
<dbReference type="GO" id="GO:0006508">
    <property type="term" value="P:proteolysis"/>
    <property type="evidence" value="ECO:0007669"/>
    <property type="project" value="UniProtKB-KW"/>
</dbReference>
<dbReference type="Proteomes" id="UP001152523">
    <property type="component" value="Unassembled WGS sequence"/>
</dbReference>
<evidence type="ECO:0000256" key="1">
    <source>
        <dbReference type="ARBA" id="ARBA00022670"/>
    </source>
</evidence>
<evidence type="ECO:0000313" key="10">
    <source>
        <dbReference type="Proteomes" id="UP001152523"/>
    </source>
</evidence>
<reference evidence="9" key="1">
    <citation type="submission" date="2022-07" db="EMBL/GenBank/DDBJ databases">
        <authorList>
            <person name="Macas J."/>
            <person name="Novak P."/>
            <person name="Neumann P."/>
        </authorList>
    </citation>
    <scope>NUCLEOTIDE SEQUENCE</scope>
</reference>
<sequence>MATLDQAQKLLQTLRNAYWDLAVTDVQDLKDFCKHQGAPEANDFNHWDIMFWTERLRESKYELYEEQLREYFSLPMVLDGLFELANKLFGIHVKAADGSTPVKTLFHEFGHVLQHTLTTQDEGLVAGMKGIEMDAIELPSQFMENWCYHRKTLMGMAKHYETGESLPKAIYKKLLAARNFCSGTRTLPQIEDAIVDLELHSKYIPDGSESIFYVHKRVCERTRVLPPFPDDKSLCGFQHIFNGGYEAGYYGYQWSKVLSADAFSAFEDVGLENEKEVQRLGRRFRETVLALGGGKHPLEIFIDFRGREPSMEPLLRHNGLLHYANHSVQSNPHTINCTYAISWRLVYISLMILFTYATSYLCSIWGVM</sequence>
<dbReference type="GO" id="GO:0004222">
    <property type="term" value="F:metalloendopeptidase activity"/>
    <property type="evidence" value="ECO:0007669"/>
    <property type="project" value="InterPro"/>
</dbReference>
<dbReference type="PANTHER" id="PTHR11804">
    <property type="entry name" value="PROTEASE M3 THIMET OLIGOPEPTIDASE-RELATED"/>
    <property type="match status" value="1"/>
</dbReference>
<comment type="cofactor">
    <cofactor evidence="6">
        <name>Zn(2+)</name>
        <dbReference type="ChEBI" id="CHEBI:29105"/>
    </cofactor>
    <text evidence="6">Binds 1 zinc ion.</text>
</comment>